<sequence>MNRIQAMLPTQPRTDSWKRACQREILALEEMWKARLFLFKHNSSAKIRRWQESRRATQAVPLFSRFSSLPAEIRLRIWSLALSTPQIIVIETVRLQRSVYGFESLVPRTPFLRVDKESRHEATKVQRSLSVSRESSSFKNPRRSMRIIVNLNVDILWFQDNICSLYAMRLSSAIEFEGTYRIKNIAISWKKWQRCFETTDLGWHHWDFYQILLAIQLNGVQDISLVVGDTTGHHRRGLRFVAAERQPIEASKGMGFLNAFDVDDRSSYDDFQAVIAGFTRKIHTAVVAAKRDRNPSILYQEFPWANRILHNWYDSMTQWDENWILPTFQFVEVRWE</sequence>
<organism evidence="2 3">
    <name type="scientific">Oculimacula yallundae</name>
    <dbReference type="NCBI Taxonomy" id="86028"/>
    <lineage>
        <taxon>Eukaryota</taxon>
        <taxon>Fungi</taxon>
        <taxon>Dikarya</taxon>
        <taxon>Ascomycota</taxon>
        <taxon>Pezizomycotina</taxon>
        <taxon>Leotiomycetes</taxon>
        <taxon>Helotiales</taxon>
        <taxon>Ploettnerulaceae</taxon>
        <taxon>Oculimacula</taxon>
    </lineage>
</organism>
<evidence type="ECO:0000313" key="3">
    <source>
        <dbReference type="Proteomes" id="UP001595075"/>
    </source>
</evidence>
<keyword evidence="3" id="KW-1185">Reference proteome</keyword>
<dbReference type="EMBL" id="JAZHXI010000020">
    <property type="protein sequence ID" value="KAL2060844.1"/>
    <property type="molecule type" value="Genomic_DNA"/>
</dbReference>
<name>A0ABR4BUV9_9HELO</name>
<feature type="domain" description="2EXR" evidence="1">
    <location>
        <begin position="63"/>
        <end position="156"/>
    </location>
</feature>
<evidence type="ECO:0000313" key="2">
    <source>
        <dbReference type="EMBL" id="KAL2060844.1"/>
    </source>
</evidence>
<reference evidence="2 3" key="1">
    <citation type="journal article" date="2024" name="Commun. Biol.">
        <title>Comparative genomic analysis of thermophilic fungi reveals convergent evolutionary adaptations and gene losses.</title>
        <authorList>
            <person name="Steindorff A.S."/>
            <person name="Aguilar-Pontes M.V."/>
            <person name="Robinson A.J."/>
            <person name="Andreopoulos B."/>
            <person name="LaButti K."/>
            <person name="Kuo A."/>
            <person name="Mondo S."/>
            <person name="Riley R."/>
            <person name="Otillar R."/>
            <person name="Haridas S."/>
            <person name="Lipzen A."/>
            <person name="Grimwood J."/>
            <person name="Schmutz J."/>
            <person name="Clum A."/>
            <person name="Reid I.D."/>
            <person name="Moisan M.C."/>
            <person name="Butler G."/>
            <person name="Nguyen T.T.M."/>
            <person name="Dewar K."/>
            <person name="Conant G."/>
            <person name="Drula E."/>
            <person name="Henrissat B."/>
            <person name="Hansel C."/>
            <person name="Singer S."/>
            <person name="Hutchinson M.I."/>
            <person name="de Vries R.P."/>
            <person name="Natvig D.O."/>
            <person name="Powell A.J."/>
            <person name="Tsang A."/>
            <person name="Grigoriev I.V."/>
        </authorList>
    </citation>
    <scope>NUCLEOTIDE SEQUENCE [LARGE SCALE GENOMIC DNA]</scope>
    <source>
        <strain evidence="2 3">CBS 494.80</strain>
    </source>
</reference>
<gene>
    <name evidence="2" type="ORF">VTL71DRAFT_8896</name>
</gene>
<dbReference type="PANTHER" id="PTHR35910:SF6">
    <property type="entry name" value="2EXR DOMAIN-CONTAINING PROTEIN"/>
    <property type="match status" value="1"/>
</dbReference>
<protein>
    <recommendedName>
        <fullName evidence="1">2EXR domain-containing protein</fullName>
    </recommendedName>
</protein>
<dbReference type="Proteomes" id="UP001595075">
    <property type="component" value="Unassembled WGS sequence"/>
</dbReference>
<dbReference type="PANTHER" id="PTHR35910">
    <property type="entry name" value="2EXR DOMAIN-CONTAINING PROTEIN"/>
    <property type="match status" value="1"/>
</dbReference>
<dbReference type="InterPro" id="IPR045518">
    <property type="entry name" value="2EXR"/>
</dbReference>
<comment type="caution">
    <text evidence="2">The sequence shown here is derived from an EMBL/GenBank/DDBJ whole genome shotgun (WGS) entry which is preliminary data.</text>
</comment>
<accession>A0ABR4BUV9</accession>
<proteinExistence type="predicted"/>
<dbReference type="Pfam" id="PF20150">
    <property type="entry name" value="2EXR"/>
    <property type="match status" value="1"/>
</dbReference>
<evidence type="ECO:0000259" key="1">
    <source>
        <dbReference type="Pfam" id="PF20150"/>
    </source>
</evidence>